<protein>
    <submittedName>
        <fullName evidence="1">Uncharacterized protein</fullName>
    </submittedName>
</protein>
<dbReference type="AlphaFoldDB" id="W7F5V4"/>
<dbReference type="GeneID" id="26258784"/>
<dbReference type="HOGENOM" id="CLU_2055189_0_0_1"/>
<dbReference type="RefSeq" id="XP_014560944.1">
    <property type="nucleotide sequence ID" value="XM_014705458.1"/>
</dbReference>
<proteinExistence type="predicted"/>
<accession>W7F5V4</accession>
<dbReference type="EMBL" id="KI968699">
    <property type="protein sequence ID" value="EUN31327.1"/>
    <property type="molecule type" value="Genomic_DNA"/>
</dbReference>
<name>W7F5V4_BIPV3</name>
<dbReference type="Proteomes" id="UP000054337">
    <property type="component" value="Unassembled WGS sequence"/>
</dbReference>
<organism evidence="1 2">
    <name type="scientific">Bipolaris victoriae (strain FI3)</name>
    <name type="common">Victoria blight of oats agent</name>
    <name type="synonym">Cochliobolus victoriae</name>
    <dbReference type="NCBI Taxonomy" id="930091"/>
    <lineage>
        <taxon>Eukaryota</taxon>
        <taxon>Fungi</taxon>
        <taxon>Dikarya</taxon>
        <taxon>Ascomycota</taxon>
        <taxon>Pezizomycotina</taxon>
        <taxon>Dothideomycetes</taxon>
        <taxon>Pleosporomycetidae</taxon>
        <taxon>Pleosporales</taxon>
        <taxon>Pleosporineae</taxon>
        <taxon>Pleosporaceae</taxon>
        <taxon>Bipolaris</taxon>
    </lineage>
</organism>
<evidence type="ECO:0000313" key="1">
    <source>
        <dbReference type="EMBL" id="EUN31327.1"/>
    </source>
</evidence>
<sequence length="120" mass="13617">DHACTPRIAEKSTRIRQRKLVNCQVLAAPWNLNFTNGTWGEQGCPWRSASSHMSIYLWDAVLAPHEQNPFLCNCSERLPGLFCLIDLLLLRSIPSSSRVFHVTTSRQSADLTTSANKYWL</sequence>
<evidence type="ECO:0000313" key="2">
    <source>
        <dbReference type="Proteomes" id="UP000054337"/>
    </source>
</evidence>
<gene>
    <name evidence="1" type="ORF">COCVIDRAFT_87991</name>
</gene>
<reference evidence="1 2" key="1">
    <citation type="journal article" date="2013" name="PLoS Genet.">
        <title>Comparative genome structure, secondary metabolite, and effector coding capacity across Cochliobolus pathogens.</title>
        <authorList>
            <person name="Condon B.J."/>
            <person name="Leng Y."/>
            <person name="Wu D."/>
            <person name="Bushley K.E."/>
            <person name="Ohm R.A."/>
            <person name="Otillar R."/>
            <person name="Martin J."/>
            <person name="Schackwitz W."/>
            <person name="Grimwood J."/>
            <person name="MohdZainudin N."/>
            <person name="Xue C."/>
            <person name="Wang R."/>
            <person name="Manning V.A."/>
            <person name="Dhillon B."/>
            <person name="Tu Z.J."/>
            <person name="Steffenson B.J."/>
            <person name="Salamov A."/>
            <person name="Sun H."/>
            <person name="Lowry S."/>
            <person name="LaButti K."/>
            <person name="Han J."/>
            <person name="Copeland A."/>
            <person name="Lindquist E."/>
            <person name="Barry K."/>
            <person name="Schmutz J."/>
            <person name="Baker S.E."/>
            <person name="Ciuffetti L.M."/>
            <person name="Grigoriev I.V."/>
            <person name="Zhong S."/>
            <person name="Turgeon B.G."/>
        </authorList>
    </citation>
    <scope>NUCLEOTIDE SEQUENCE [LARGE SCALE GENOMIC DNA]</scope>
    <source>
        <strain evidence="1 2">FI3</strain>
    </source>
</reference>
<feature type="non-terminal residue" evidence="1">
    <location>
        <position position="1"/>
    </location>
</feature>
<keyword evidence="2" id="KW-1185">Reference proteome</keyword>